<dbReference type="PANTHER" id="PTHR39594:SF1">
    <property type="entry name" value="PROTEIN YCHQ"/>
    <property type="match status" value="1"/>
</dbReference>
<dbReference type="Proteomes" id="UP000199040">
    <property type="component" value="Unassembled WGS sequence"/>
</dbReference>
<dbReference type="Pfam" id="PF04247">
    <property type="entry name" value="SirB"/>
    <property type="match status" value="1"/>
</dbReference>
<dbReference type="InterPro" id="IPR007360">
    <property type="entry name" value="SirB"/>
</dbReference>
<dbReference type="PANTHER" id="PTHR39594">
    <property type="entry name" value="PROTEIN YCHQ"/>
    <property type="match status" value="1"/>
</dbReference>
<feature type="transmembrane region" description="Helical" evidence="1">
    <location>
        <begin position="103"/>
        <end position="122"/>
    </location>
</feature>
<feature type="transmembrane region" description="Helical" evidence="1">
    <location>
        <begin position="129"/>
        <end position="151"/>
    </location>
</feature>
<gene>
    <name evidence="2" type="ORF">SAMN04487959_111116</name>
</gene>
<keyword evidence="1" id="KW-0812">Transmembrane</keyword>
<dbReference type="AlphaFoldDB" id="A0A1I3DLM9"/>
<accession>A0A1I3DLM9</accession>
<keyword evidence="1" id="KW-1133">Transmembrane helix</keyword>
<reference evidence="2 3" key="1">
    <citation type="submission" date="2016-10" db="EMBL/GenBank/DDBJ databases">
        <authorList>
            <person name="de Groot N.N."/>
        </authorList>
    </citation>
    <scope>NUCLEOTIDE SEQUENCE [LARGE SCALE GENOMIC DNA]</scope>
    <source>
        <strain evidence="2 3">CGMCC 1.6848</strain>
    </source>
</reference>
<proteinExistence type="predicted"/>
<dbReference type="GO" id="GO:0005886">
    <property type="term" value="C:plasma membrane"/>
    <property type="evidence" value="ECO:0007669"/>
    <property type="project" value="TreeGrafter"/>
</dbReference>
<keyword evidence="1" id="KW-0472">Membrane</keyword>
<evidence type="ECO:0000313" key="3">
    <source>
        <dbReference type="Proteomes" id="UP000199040"/>
    </source>
</evidence>
<evidence type="ECO:0000256" key="1">
    <source>
        <dbReference type="SAM" id="Phobius"/>
    </source>
</evidence>
<feature type="transmembrane region" description="Helical" evidence="1">
    <location>
        <begin position="71"/>
        <end position="97"/>
    </location>
</feature>
<evidence type="ECO:0000313" key="2">
    <source>
        <dbReference type="EMBL" id="SFH87583.1"/>
    </source>
</evidence>
<name>A0A1I3DLM9_9GAMM</name>
<keyword evidence="3" id="KW-1185">Reference proteome</keyword>
<dbReference type="STRING" id="442341.SAMN04487959_111116"/>
<sequence>MRFGRKIVCNSCGLQRFAPVRLTCHGKLKENRVDYFLVKHIHMTAAGLSLALFSLRAWWSVRESPQLQRRWVKVLPHLIDTVLLAAGVTLMVMLRAWPTQHPWLAAKLVGLVAYIVIGTLAIKRGRTPTIRAVASFAAIAIFVYIAGAALSHHPWSWLARL</sequence>
<dbReference type="EMBL" id="FOPY01000011">
    <property type="protein sequence ID" value="SFH87583.1"/>
    <property type="molecule type" value="Genomic_DNA"/>
</dbReference>
<organism evidence="2 3">
    <name type="scientific">Modicisalibacter xianhensis</name>
    <dbReference type="NCBI Taxonomy" id="442341"/>
    <lineage>
        <taxon>Bacteria</taxon>
        <taxon>Pseudomonadati</taxon>
        <taxon>Pseudomonadota</taxon>
        <taxon>Gammaproteobacteria</taxon>
        <taxon>Oceanospirillales</taxon>
        <taxon>Halomonadaceae</taxon>
        <taxon>Modicisalibacter</taxon>
    </lineage>
</organism>
<protein>
    <submittedName>
        <fullName evidence="2">Uncharacterized membrane protein SirB2</fullName>
    </submittedName>
</protein>